<comment type="caution">
    <text evidence="2">The sequence shown here is derived from an EMBL/GenBank/DDBJ whole genome shotgun (WGS) entry which is preliminary data.</text>
</comment>
<reference evidence="2 3" key="1">
    <citation type="submission" date="2007-06" db="EMBL/GenBank/DDBJ databases">
        <authorList>
            <person name="Shimkets L."/>
            <person name="Ferriera S."/>
            <person name="Johnson J."/>
            <person name="Kravitz S."/>
            <person name="Beeson K."/>
            <person name="Sutton G."/>
            <person name="Rogers Y.-H."/>
            <person name="Friedman R."/>
            <person name="Frazier M."/>
            <person name="Venter J.C."/>
        </authorList>
    </citation>
    <scope>NUCLEOTIDE SEQUENCE [LARGE SCALE GENOMIC DNA]</scope>
    <source>
        <strain evidence="2 3">SIR-1</strain>
    </source>
</reference>
<dbReference type="eggNOG" id="COG1664">
    <property type="taxonomic scope" value="Bacteria"/>
</dbReference>
<dbReference type="EMBL" id="ABCS01000014">
    <property type="protein sequence ID" value="EDM80037.1"/>
    <property type="molecule type" value="Genomic_DNA"/>
</dbReference>
<organism evidence="2 3">
    <name type="scientific">Plesiocystis pacifica SIR-1</name>
    <dbReference type="NCBI Taxonomy" id="391625"/>
    <lineage>
        <taxon>Bacteria</taxon>
        <taxon>Pseudomonadati</taxon>
        <taxon>Myxococcota</taxon>
        <taxon>Polyangia</taxon>
        <taxon>Nannocystales</taxon>
        <taxon>Nannocystaceae</taxon>
        <taxon>Plesiocystis</taxon>
    </lineage>
</organism>
<dbReference type="AlphaFoldDB" id="A6G268"/>
<proteinExistence type="inferred from homology"/>
<sequence>MSDEVTTILGESSSFEGKLTFEGTVRIDGAFRGEIHTEGTLIVGEQAKVEARVQAGTVVVRGEIRGDVSASESLAIMAPARLRGNVSTPSLTVERGAFFEGSCSMSSEAEAAPSEA</sequence>
<dbReference type="PANTHER" id="PTHR35024">
    <property type="entry name" value="HYPOTHETICAL CYTOSOLIC PROTEIN"/>
    <property type="match status" value="1"/>
</dbReference>
<evidence type="ECO:0008006" key="4">
    <source>
        <dbReference type="Google" id="ProtNLM"/>
    </source>
</evidence>
<name>A6G268_9BACT</name>
<dbReference type="Pfam" id="PF04519">
    <property type="entry name" value="Bactofilin"/>
    <property type="match status" value="1"/>
</dbReference>
<comment type="similarity">
    <text evidence="1">Belongs to the bactofilin family.</text>
</comment>
<evidence type="ECO:0000313" key="3">
    <source>
        <dbReference type="Proteomes" id="UP000005801"/>
    </source>
</evidence>
<dbReference type="PANTHER" id="PTHR35024:SF4">
    <property type="entry name" value="POLYMER-FORMING CYTOSKELETAL PROTEIN"/>
    <property type="match status" value="1"/>
</dbReference>
<dbReference type="STRING" id="391625.PPSIR1_20459"/>
<evidence type="ECO:0000313" key="2">
    <source>
        <dbReference type="EMBL" id="EDM80037.1"/>
    </source>
</evidence>
<evidence type="ECO:0000256" key="1">
    <source>
        <dbReference type="ARBA" id="ARBA00044755"/>
    </source>
</evidence>
<dbReference type="OrthoDB" id="9789407at2"/>
<keyword evidence="3" id="KW-1185">Reference proteome</keyword>
<dbReference type="RefSeq" id="WP_006970817.1">
    <property type="nucleotide sequence ID" value="NZ_ABCS01000014.1"/>
</dbReference>
<protein>
    <recommendedName>
        <fullName evidence="4">Integral membrane protein CcmA involved in cell shape determination</fullName>
    </recommendedName>
</protein>
<gene>
    <name evidence="2" type="ORF">PPSIR1_20459</name>
</gene>
<accession>A6G268</accession>
<dbReference type="Proteomes" id="UP000005801">
    <property type="component" value="Unassembled WGS sequence"/>
</dbReference>
<dbReference type="InterPro" id="IPR007607">
    <property type="entry name" value="BacA/B"/>
</dbReference>